<dbReference type="PANTHER" id="PTHR38034:SF1">
    <property type="entry name" value="INNER MEMBRANE PROTEIN YPJD"/>
    <property type="match status" value="1"/>
</dbReference>
<dbReference type="InterPro" id="IPR052372">
    <property type="entry name" value="YpjD/HemX"/>
</dbReference>
<sequence length="259" mass="27931">MLTLLFALAAVVLYCVAALRQMLALTRHLPVRNTPVRIAGGLAVLCHALVVWHAVDTTVGFNLGFSEIASLVFCAITALLLGVSLFKPVLPAAAGFFPLAALSVIATVGLPDPSIEYGFTPGILIHVATSVLAYALLLIAAGQAILVAIQTHALKHNRIRGVIQVLPPLTAMERLMFDLIRYGTGVLTVSILSGLIFIDNIFAPQMAPKSVLSLCAWVLFTLLLWGRYRRGWRGPMAVRWTLAAVVVLIMAWFGTRLLL</sequence>
<evidence type="ECO:0000259" key="2">
    <source>
        <dbReference type="Pfam" id="PF01578"/>
    </source>
</evidence>
<dbReference type="Pfam" id="PF01578">
    <property type="entry name" value="Cytochrom_C_asm"/>
    <property type="match status" value="1"/>
</dbReference>
<keyword evidence="1" id="KW-0812">Transmembrane</keyword>
<evidence type="ECO:0000256" key="1">
    <source>
        <dbReference type="SAM" id="Phobius"/>
    </source>
</evidence>
<accession>A0ABV6G5F9</accession>
<dbReference type="Proteomes" id="UP001589814">
    <property type="component" value="Unassembled WGS sequence"/>
</dbReference>
<evidence type="ECO:0000313" key="4">
    <source>
        <dbReference type="Proteomes" id="UP001589814"/>
    </source>
</evidence>
<feature type="transmembrane region" description="Helical" evidence="1">
    <location>
        <begin position="179"/>
        <end position="198"/>
    </location>
</feature>
<feature type="transmembrane region" description="Helical" evidence="1">
    <location>
        <begin position="93"/>
        <end position="111"/>
    </location>
</feature>
<protein>
    <submittedName>
        <fullName evidence="3">Inner membrane protein YpjD</fullName>
    </submittedName>
</protein>
<organism evidence="3 4">
    <name type="scientific">Kushneria aurantia</name>
    <dbReference type="NCBI Taxonomy" id="504092"/>
    <lineage>
        <taxon>Bacteria</taxon>
        <taxon>Pseudomonadati</taxon>
        <taxon>Pseudomonadota</taxon>
        <taxon>Gammaproteobacteria</taxon>
        <taxon>Oceanospirillales</taxon>
        <taxon>Halomonadaceae</taxon>
        <taxon>Kushneria</taxon>
    </lineage>
</organism>
<feature type="transmembrane region" description="Helical" evidence="1">
    <location>
        <begin position="240"/>
        <end position="258"/>
    </location>
</feature>
<proteinExistence type="predicted"/>
<dbReference type="InterPro" id="IPR002541">
    <property type="entry name" value="Cyt_c_assembly"/>
</dbReference>
<evidence type="ECO:0000313" key="3">
    <source>
        <dbReference type="EMBL" id="MFC0268880.1"/>
    </source>
</evidence>
<dbReference type="RefSeq" id="WP_019950733.1">
    <property type="nucleotide sequence ID" value="NZ_JBHLVX010000050.1"/>
</dbReference>
<keyword evidence="4" id="KW-1185">Reference proteome</keyword>
<gene>
    <name evidence="3" type="ORF">ACFFHW_12950</name>
</gene>
<comment type="caution">
    <text evidence="3">The sequence shown here is derived from an EMBL/GenBank/DDBJ whole genome shotgun (WGS) entry which is preliminary data.</text>
</comment>
<feature type="domain" description="Cytochrome c assembly protein" evidence="2">
    <location>
        <begin position="39"/>
        <end position="258"/>
    </location>
</feature>
<dbReference type="PANTHER" id="PTHR38034">
    <property type="entry name" value="INNER MEMBRANE PROTEIN YPJD"/>
    <property type="match status" value="1"/>
</dbReference>
<name>A0ABV6G5F9_9GAMM</name>
<keyword evidence="1" id="KW-0472">Membrane</keyword>
<reference evidence="3 4" key="1">
    <citation type="submission" date="2024-09" db="EMBL/GenBank/DDBJ databases">
        <authorList>
            <person name="Sun Q."/>
            <person name="Mori K."/>
        </authorList>
    </citation>
    <scope>NUCLEOTIDE SEQUENCE [LARGE SCALE GENOMIC DNA]</scope>
    <source>
        <strain evidence="3 4">CCM 7415</strain>
    </source>
</reference>
<feature type="transmembrane region" description="Helical" evidence="1">
    <location>
        <begin position="210"/>
        <end position="228"/>
    </location>
</feature>
<feature type="transmembrane region" description="Helical" evidence="1">
    <location>
        <begin position="123"/>
        <end position="149"/>
    </location>
</feature>
<feature type="transmembrane region" description="Helical" evidence="1">
    <location>
        <begin position="68"/>
        <end position="86"/>
    </location>
</feature>
<dbReference type="EMBL" id="JBHLVX010000050">
    <property type="protein sequence ID" value="MFC0268880.1"/>
    <property type="molecule type" value="Genomic_DNA"/>
</dbReference>
<keyword evidence="1" id="KW-1133">Transmembrane helix</keyword>